<dbReference type="InterPro" id="IPR043129">
    <property type="entry name" value="ATPase_NBD"/>
</dbReference>
<protein>
    <submittedName>
        <fullName evidence="4">FGGY carbohydrate kinase domain-containing protein-like protein</fullName>
    </submittedName>
</protein>
<keyword evidence="5" id="KW-1185">Reference proteome</keyword>
<dbReference type="Gene3D" id="3.30.420.40">
    <property type="match status" value="1"/>
</dbReference>
<sequence>MRTLCCDVGSGSVRVAIFEFIDYQLKSKPLAVSTRPLTIYNRKKDFYEQKSSEIWQAFCMAAIDCCKQMNQNQISLTIDSIGFTATCSLVIISDVDNRDSGQLSNDYDVIMWMDHRAFKEAELINQTGHHVLEQFGGTCSPEFSLSKLIWIHNNEPDRFRRTKAFMELPDWLSYRCSNQ</sequence>
<dbReference type="Pfam" id="PF00370">
    <property type="entry name" value="FGGY_N"/>
    <property type="match status" value="1"/>
</dbReference>
<name>A0A1Y3ALI9_EURMA</name>
<proteinExistence type="predicted"/>
<dbReference type="GO" id="GO:0019150">
    <property type="term" value="F:D-ribulokinase activity"/>
    <property type="evidence" value="ECO:0007669"/>
    <property type="project" value="TreeGrafter"/>
</dbReference>
<dbReference type="OrthoDB" id="203824at2759"/>
<evidence type="ECO:0000259" key="3">
    <source>
        <dbReference type="Pfam" id="PF00370"/>
    </source>
</evidence>
<dbReference type="EMBL" id="MUJZ01071161">
    <property type="protein sequence ID" value="OTF69310.1"/>
    <property type="molecule type" value="Genomic_DNA"/>
</dbReference>
<keyword evidence="2 4" id="KW-0418">Kinase</keyword>
<organism evidence="4 5">
    <name type="scientific">Euroglyphus maynei</name>
    <name type="common">Mayne's house dust mite</name>
    <dbReference type="NCBI Taxonomy" id="6958"/>
    <lineage>
        <taxon>Eukaryota</taxon>
        <taxon>Metazoa</taxon>
        <taxon>Ecdysozoa</taxon>
        <taxon>Arthropoda</taxon>
        <taxon>Chelicerata</taxon>
        <taxon>Arachnida</taxon>
        <taxon>Acari</taxon>
        <taxon>Acariformes</taxon>
        <taxon>Sarcoptiformes</taxon>
        <taxon>Astigmata</taxon>
        <taxon>Psoroptidia</taxon>
        <taxon>Analgoidea</taxon>
        <taxon>Pyroglyphidae</taxon>
        <taxon>Pyroglyphinae</taxon>
        <taxon>Euroglyphus</taxon>
    </lineage>
</organism>
<evidence type="ECO:0000256" key="1">
    <source>
        <dbReference type="ARBA" id="ARBA00022679"/>
    </source>
</evidence>
<evidence type="ECO:0000313" key="4">
    <source>
        <dbReference type="EMBL" id="OTF69310.1"/>
    </source>
</evidence>
<dbReference type="InterPro" id="IPR018484">
    <property type="entry name" value="FGGY_N"/>
</dbReference>
<dbReference type="AlphaFoldDB" id="A0A1Y3ALI9"/>
<evidence type="ECO:0000256" key="2">
    <source>
        <dbReference type="ARBA" id="ARBA00022777"/>
    </source>
</evidence>
<comment type="caution">
    <text evidence="4">The sequence shown here is derived from an EMBL/GenBank/DDBJ whole genome shotgun (WGS) entry which is preliminary data.</text>
</comment>
<dbReference type="PANTHER" id="PTHR43435">
    <property type="entry name" value="RIBULOKINASE"/>
    <property type="match status" value="1"/>
</dbReference>
<evidence type="ECO:0000313" key="5">
    <source>
        <dbReference type="Proteomes" id="UP000194236"/>
    </source>
</evidence>
<feature type="domain" description="Carbohydrate kinase FGGY N-terminal" evidence="3">
    <location>
        <begin position="4"/>
        <end position="177"/>
    </location>
</feature>
<dbReference type="SUPFAM" id="SSF53067">
    <property type="entry name" value="Actin-like ATPase domain"/>
    <property type="match status" value="1"/>
</dbReference>
<gene>
    <name evidence="4" type="ORF">BLA29_011146</name>
</gene>
<reference evidence="4 5" key="1">
    <citation type="submission" date="2017-03" db="EMBL/GenBank/DDBJ databases">
        <title>Genome Survey of Euroglyphus maynei.</title>
        <authorList>
            <person name="Arlian L.G."/>
            <person name="Morgan M.S."/>
            <person name="Rider S.D."/>
        </authorList>
    </citation>
    <scope>NUCLEOTIDE SEQUENCE [LARGE SCALE GENOMIC DNA]</scope>
    <source>
        <strain evidence="4">Arlian Lab</strain>
        <tissue evidence="4">Whole body</tissue>
    </source>
</reference>
<dbReference type="GO" id="GO:0005737">
    <property type="term" value="C:cytoplasm"/>
    <property type="evidence" value="ECO:0007669"/>
    <property type="project" value="TreeGrafter"/>
</dbReference>
<dbReference type="GO" id="GO:0019321">
    <property type="term" value="P:pentose metabolic process"/>
    <property type="evidence" value="ECO:0007669"/>
    <property type="project" value="TreeGrafter"/>
</dbReference>
<accession>A0A1Y3ALI9</accession>
<dbReference type="Proteomes" id="UP000194236">
    <property type="component" value="Unassembled WGS sequence"/>
</dbReference>
<feature type="non-terminal residue" evidence="4">
    <location>
        <position position="179"/>
    </location>
</feature>
<dbReference type="PANTHER" id="PTHR43435:SF4">
    <property type="entry name" value="FGGY CARBOHYDRATE KINASE DOMAIN-CONTAINING PROTEIN"/>
    <property type="match status" value="1"/>
</dbReference>
<keyword evidence="1" id="KW-0808">Transferase</keyword>